<organism evidence="4 5">
    <name type="scientific">Sandaracinus amylolyticus</name>
    <dbReference type="NCBI Taxonomy" id="927083"/>
    <lineage>
        <taxon>Bacteria</taxon>
        <taxon>Pseudomonadati</taxon>
        <taxon>Myxococcota</taxon>
        <taxon>Polyangia</taxon>
        <taxon>Polyangiales</taxon>
        <taxon>Sandaracinaceae</taxon>
        <taxon>Sandaracinus</taxon>
    </lineage>
</organism>
<sequence length="404" mass="43030">MTRAAKQHVSIEWDAARAAHLAERASARQRRRTLARGALGAGVVAFAAGFLLILGVRHTPAATHEPGAIAHATPGEGHGVLRFAEGSVATPLDASSELVVASVRDDEIVVDVVRGGGRFEVTPGLPRRFRVRAGEVVVTVLGTVFTVRREGAGASVEVERGRVQVSWEPDGSAVLGAGESDAFPRAMATVTVASEPTSAPAPVVEAEEIARAIVVDEPAHEPAPRPRDRRARAVERVEPTDEEPELAPEVELAEWRALAEQGRFDEGYGLLLADSSVLPSRDLEALMQAADVARLSGHPSESLAYLRRALAVGRGDPRAPMVAFTLGRVLLQQLGRPSDAAAAFAQCRAMAPDGSLAQDALAREVEAWHRAGDAEQARERALEYLRLHPHGLRASAVRRYGGIE</sequence>
<keyword evidence="2" id="KW-0812">Transmembrane</keyword>
<keyword evidence="2" id="KW-1133">Transmembrane helix</keyword>
<proteinExistence type="predicted"/>
<feature type="transmembrane region" description="Helical" evidence="2">
    <location>
        <begin position="34"/>
        <end position="56"/>
    </location>
</feature>
<dbReference type="KEGG" id="samy:DB32_006253"/>
<evidence type="ECO:0000313" key="5">
    <source>
        <dbReference type="Proteomes" id="UP000034883"/>
    </source>
</evidence>
<dbReference type="RefSeq" id="WP_205627090.1">
    <property type="nucleotide sequence ID" value="NZ_CP011125.1"/>
</dbReference>
<evidence type="ECO:0000256" key="1">
    <source>
        <dbReference type="SAM" id="MobiDB-lite"/>
    </source>
</evidence>
<dbReference type="Proteomes" id="UP000034883">
    <property type="component" value="Chromosome"/>
</dbReference>
<keyword evidence="2" id="KW-0472">Membrane</keyword>
<reference evidence="4 5" key="1">
    <citation type="submission" date="2015-03" db="EMBL/GenBank/DDBJ databases">
        <title>Genome assembly of Sandaracinus amylolyticus DSM 53668.</title>
        <authorList>
            <person name="Sharma G."/>
            <person name="Subramanian S."/>
        </authorList>
    </citation>
    <scope>NUCLEOTIDE SEQUENCE [LARGE SCALE GENOMIC DNA]</scope>
    <source>
        <strain evidence="4 5">DSM 53668</strain>
    </source>
</reference>
<dbReference type="Pfam" id="PF04773">
    <property type="entry name" value="FecR"/>
    <property type="match status" value="1"/>
</dbReference>
<dbReference type="InterPro" id="IPR006860">
    <property type="entry name" value="FecR"/>
</dbReference>
<dbReference type="SUPFAM" id="SSF48452">
    <property type="entry name" value="TPR-like"/>
    <property type="match status" value="1"/>
</dbReference>
<protein>
    <recommendedName>
        <fullName evidence="3">FecR protein domain-containing protein</fullName>
    </recommendedName>
</protein>
<evidence type="ECO:0000313" key="4">
    <source>
        <dbReference type="EMBL" id="AKF09104.1"/>
    </source>
</evidence>
<accession>A0A0F6SGQ5</accession>
<dbReference type="STRING" id="927083.DB32_006253"/>
<dbReference type="Gene3D" id="1.25.40.10">
    <property type="entry name" value="Tetratricopeptide repeat domain"/>
    <property type="match status" value="1"/>
</dbReference>
<dbReference type="AlphaFoldDB" id="A0A0F6SGQ5"/>
<keyword evidence="5" id="KW-1185">Reference proteome</keyword>
<feature type="region of interest" description="Disordered" evidence="1">
    <location>
        <begin position="219"/>
        <end position="248"/>
    </location>
</feature>
<dbReference type="EMBL" id="CP011125">
    <property type="protein sequence ID" value="AKF09104.1"/>
    <property type="molecule type" value="Genomic_DNA"/>
</dbReference>
<gene>
    <name evidence="4" type="ORF">DB32_006253</name>
</gene>
<feature type="domain" description="FecR protein" evidence="3">
    <location>
        <begin position="78"/>
        <end position="164"/>
    </location>
</feature>
<feature type="compositionally biased region" description="Basic and acidic residues" evidence="1">
    <location>
        <begin position="219"/>
        <end position="239"/>
    </location>
</feature>
<dbReference type="Gene3D" id="2.60.120.1440">
    <property type="match status" value="1"/>
</dbReference>
<dbReference type="PANTHER" id="PTHR30273">
    <property type="entry name" value="PERIPLASMIC SIGNAL SENSOR AND SIGMA FACTOR ACTIVATOR FECR-RELATED"/>
    <property type="match status" value="1"/>
</dbReference>
<evidence type="ECO:0000256" key="2">
    <source>
        <dbReference type="SAM" id="Phobius"/>
    </source>
</evidence>
<dbReference type="InterPro" id="IPR011990">
    <property type="entry name" value="TPR-like_helical_dom_sf"/>
</dbReference>
<dbReference type="InterPro" id="IPR012373">
    <property type="entry name" value="Ferrdict_sens_TM"/>
</dbReference>
<name>A0A0F6SGQ5_9BACT</name>
<dbReference type="PANTHER" id="PTHR30273:SF2">
    <property type="entry name" value="PROTEIN FECR"/>
    <property type="match status" value="1"/>
</dbReference>
<dbReference type="GO" id="GO:0016989">
    <property type="term" value="F:sigma factor antagonist activity"/>
    <property type="evidence" value="ECO:0007669"/>
    <property type="project" value="TreeGrafter"/>
</dbReference>
<evidence type="ECO:0000259" key="3">
    <source>
        <dbReference type="Pfam" id="PF04773"/>
    </source>
</evidence>